<evidence type="ECO:0000313" key="3">
    <source>
        <dbReference type="Proteomes" id="UP000243200"/>
    </source>
</evidence>
<dbReference type="Proteomes" id="UP000243200">
    <property type="component" value="Chromosome 2"/>
</dbReference>
<organism evidence="2 3">
    <name type="scientific">Plasmodium ovale</name>
    <name type="common">malaria parasite P. ovale</name>
    <dbReference type="NCBI Taxonomy" id="36330"/>
    <lineage>
        <taxon>Eukaryota</taxon>
        <taxon>Sar</taxon>
        <taxon>Alveolata</taxon>
        <taxon>Apicomplexa</taxon>
        <taxon>Aconoidasida</taxon>
        <taxon>Haemosporida</taxon>
        <taxon>Plasmodiidae</taxon>
        <taxon>Plasmodium</taxon>
        <taxon>Plasmodium (Plasmodium)</taxon>
    </lineage>
</organism>
<dbReference type="SUPFAM" id="SSF47473">
    <property type="entry name" value="EF-hand"/>
    <property type="match status" value="1"/>
</dbReference>
<dbReference type="EMBL" id="LT594506">
    <property type="protein sequence ID" value="SBT75310.1"/>
    <property type="molecule type" value="Genomic_DNA"/>
</dbReference>
<dbReference type="GO" id="GO:0005509">
    <property type="term" value="F:calcium ion binding"/>
    <property type="evidence" value="ECO:0007669"/>
    <property type="project" value="InterPro"/>
</dbReference>
<gene>
    <name evidence="2" type="primary">PowCR01_020010500</name>
    <name evidence="2" type="ORF">POWCR01_020010500</name>
</gene>
<dbReference type="Gene3D" id="1.10.238.10">
    <property type="entry name" value="EF-hand"/>
    <property type="match status" value="1"/>
</dbReference>
<feature type="domain" description="EF-hand" evidence="1">
    <location>
        <begin position="129"/>
        <end position="164"/>
    </location>
</feature>
<evidence type="ECO:0000313" key="2">
    <source>
        <dbReference type="EMBL" id="SBT75310.1"/>
    </source>
</evidence>
<dbReference type="VEuPathDB" id="PlasmoDB:PocGH01_02015800"/>
<reference evidence="2 3" key="1">
    <citation type="submission" date="2016-06" db="EMBL/GenBank/DDBJ databases">
        <authorList>
            <consortium name="Pathogen Informatics"/>
        </authorList>
    </citation>
    <scope>NUCLEOTIDE SEQUENCE [LARGE SCALE GENOMIC DNA]</scope>
    <source>
        <strain evidence="2">PowCR01</strain>
    </source>
</reference>
<dbReference type="AlphaFoldDB" id="A0A1C3KMT7"/>
<dbReference type="PROSITE" id="PS50222">
    <property type="entry name" value="EF_HAND_2"/>
    <property type="match status" value="1"/>
</dbReference>
<proteinExistence type="predicted"/>
<dbReference type="VEuPathDB" id="PlasmoDB:POWCR01_020010500"/>
<protein>
    <recommendedName>
        <fullName evidence="1">EF-hand domain-containing protein</fullName>
    </recommendedName>
</protein>
<dbReference type="InterPro" id="IPR011992">
    <property type="entry name" value="EF-hand-dom_pair"/>
</dbReference>
<dbReference type="InterPro" id="IPR002048">
    <property type="entry name" value="EF_hand_dom"/>
</dbReference>
<name>A0A1C3KMT7_PLAOA</name>
<evidence type="ECO:0000259" key="1">
    <source>
        <dbReference type="PROSITE" id="PS50222"/>
    </source>
</evidence>
<accession>A0A1C3KMT7</accession>
<dbReference type="OrthoDB" id="371834at2759"/>
<sequence>MDFGVVCENKNELKYENEITKKIVWKILNTVNEKEVLSPDRAEYNRYCFANKIVNFFAEAELLFKYHDMNKSGELDIQLFPQMARQLKQIYDPRDITKFKKEMHIKKIKKMNLPIFLTLLKRRLFQVIDADSVFQKHFEILDMNKENKIELETLKTYLSLVGDKINLENFNFFLNYNITKNGMLKEGVDDILLSDQKKPTHISLDAYREMLTLFKFL</sequence>